<protein>
    <recommendedName>
        <fullName evidence="1">RNA polymerase sigma-70 region 4 domain-containing protein</fullName>
    </recommendedName>
</protein>
<dbReference type="Pfam" id="PF04545">
    <property type="entry name" value="Sigma70_r4"/>
    <property type="match status" value="1"/>
</dbReference>
<comment type="caution">
    <text evidence="2">The sequence shown here is derived from an EMBL/GenBank/DDBJ whole genome shotgun (WGS) entry which is preliminary data.</text>
</comment>
<feature type="domain" description="RNA polymerase sigma-70 region 4" evidence="1">
    <location>
        <begin position="24"/>
        <end position="59"/>
    </location>
</feature>
<dbReference type="InterPro" id="IPR007630">
    <property type="entry name" value="RNA_pol_sigma70_r4"/>
</dbReference>
<name>A0A0F9IC68_9ZZZZ</name>
<dbReference type="InterPro" id="IPR013324">
    <property type="entry name" value="RNA_pol_sigma_r3/r4-like"/>
</dbReference>
<dbReference type="GO" id="GO:0006352">
    <property type="term" value="P:DNA-templated transcription initiation"/>
    <property type="evidence" value="ECO:0007669"/>
    <property type="project" value="InterPro"/>
</dbReference>
<dbReference type="SUPFAM" id="SSF88659">
    <property type="entry name" value="Sigma3 and sigma4 domains of RNA polymerase sigma factors"/>
    <property type="match status" value="1"/>
</dbReference>
<dbReference type="AlphaFoldDB" id="A0A0F9IC68"/>
<dbReference type="InterPro" id="IPR036388">
    <property type="entry name" value="WH-like_DNA-bd_sf"/>
</dbReference>
<dbReference type="EMBL" id="LAZR01021533">
    <property type="protein sequence ID" value="KKL84987.1"/>
    <property type="molecule type" value="Genomic_DNA"/>
</dbReference>
<organism evidence="2">
    <name type="scientific">marine sediment metagenome</name>
    <dbReference type="NCBI Taxonomy" id="412755"/>
    <lineage>
        <taxon>unclassified sequences</taxon>
        <taxon>metagenomes</taxon>
        <taxon>ecological metagenomes</taxon>
    </lineage>
</organism>
<evidence type="ECO:0000313" key="2">
    <source>
        <dbReference type="EMBL" id="KKL84987.1"/>
    </source>
</evidence>
<dbReference type="GO" id="GO:0003700">
    <property type="term" value="F:DNA-binding transcription factor activity"/>
    <property type="evidence" value="ECO:0007669"/>
    <property type="project" value="InterPro"/>
</dbReference>
<proteinExistence type="predicted"/>
<accession>A0A0F9IC68</accession>
<dbReference type="Gene3D" id="1.10.10.10">
    <property type="entry name" value="Winged helix-like DNA-binding domain superfamily/Winged helix DNA-binding domain"/>
    <property type="match status" value="1"/>
</dbReference>
<sequence length="71" mass="8560">MRRNSVDLLLERLQNMQQCKIDLFNLYFTRGLTQQEIGDLLDVPHTTVGYRLRRILKELNGTIKNNSRWRR</sequence>
<gene>
    <name evidence="2" type="ORF">LCGC14_1959220</name>
</gene>
<reference evidence="2" key="1">
    <citation type="journal article" date="2015" name="Nature">
        <title>Complex archaea that bridge the gap between prokaryotes and eukaryotes.</title>
        <authorList>
            <person name="Spang A."/>
            <person name="Saw J.H."/>
            <person name="Jorgensen S.L."/>
            <person name="Zaremba-Niedzwiedzka K."/>
            <person name="Martijn J."/>
            <person name="Lind A.E."/>
            <person name="van Eijk R."/>
            <person name="Schleper C."/>
            <person name="Guy L."/>
            <person name="Ettema T.J."/>
        </authorList>
    </citation>
    <scope>NUCLEOTIDE SEQUENCE</scope>
</reference>
<evidence type="ECO:0000259" key="1">
    <source>
        <dbReference type="Pfam" id="PF04545"/>
    </source>
</evidence>